<reference evidence="3" key="1">
    <citation type="submission" date="2016-10" db="EMBL/GenBank/DDBJ databases">
        <authorList>
            <person name="Varghese N."/>
        </authorList>
    </citation>
    <scope>NUCLEOTIDE SEQUENCE [LARGE SCALE GENOMIC DNA]</scope>
    <source>
        <strain evidence="3">DSM 45096 / BCRC 16803 / CGMCC 4.1857 / CIP 109030 / JCM 12277 / KCTC 19219 / NBRC 100920 / 33214</strain>
    </source>
</reference>
<feature type="domain" description="VOC" evidence="1">
    <location>
        <begin position="136"/>
        <end position="252"/>
    </location>
</feature>
<organism evidence="2 3">
    <name type="scientific">Streptacidiphilus jiangxiensis</name>
    <dbReference type="NCBI Taxonomy" id="235985"/>
    <lineage>
        <taxon>Bacteria</taxon>
        <taxon>Bacillati</taxon>
        <taxon>Actinomycetota</taxon>
        <taxon>Actinomycetes</taxon>
        <taxon>Kitasatosporales</taxon>
        <taxon>Streptomycetaceae</taxon>
        <taxon>Streptacidiphilus</taxon>
    </lineage>
</organism>
<evidence type="ECO:0000259" key="1">
    <source>
        <dbReference type="PROSITE" id="PS51819"/>
    </source>
</evidence>
<dbReference type="PANTHER" id="PTHR33993:SF10">
    <property type="entry name" value="CONSERVED PROTEIN"/>
    <property type="match status" value="1"/>
</dbReference>
<dbReference type="eggNOG" id="COG3324">
    <property type="taxonomic scope" value="Bacteria"/>
</dbReference>
<dbReference type="AlphaFoldDB" id="A0A1H7KSF4"/>
<dbReference type="Proteomes" id="UP000183015">
    <property type="component" value="Unassembled WGS sequence"/>
</dbReference>
<proteinExistence type="predicted"/>
<dbReference type="Gene3D" id="3.10.180.10">
    <property type="entry name" value="2,3-Dihydroxybiphenyl 1,2-Dioxygenase, domain 1"/>
    <property type="match status" value="2"/>
</dbReference>
<protein>
    <recommendedName>
        <fullName evidence="1">VOC domain-containing protein</fullName>
    </recommendedName>
</protein>
<dbReference type="InterPro" id="IPR041581">
    <property type="entry name" value="Glyoxalase_6"/>
</dbReference>
<gene>
    <name evidence="2" type="ORF">SAMN05414137_104185</name>
</gene>
<dbReference type="InterPro" id="IPR037523">
    <property type="entry name" value="VOC_core"/>
</dbReference>
<evidence type="ECO:0000313" key="2">
    <source>
        <dbReference type="EMBL" id="SEK89793.1"/>
    </source>
</evidence>
<evidence type="ECO:0000313" key="3">
    <source>
        <dbReference type="Proteomes" id="UP000183015"/>
    </source>
</evidence>
<feature type="domain" description="VOC" evidence="1">
    <location>
        <begin position="7"/>
        <end position="122"/>
    </location>
</feature>
<dbReference type="EMBL" id="FOAZ01000004">
    <property type="protein sequence ID" value="SEK89793.1"/>
    <property type="molecule type" value="Genomic_DNA"/>
</dbReference>
<keyword evidence="3" id="KW-1185">Reference proteome</keyword>
<dbReference type="STRING" id="235985.SAMN05414137_104185"/>
<sequence length="255" mass="27199">MRLPQGTPCWVSLMAHDLDAARAYYAALLGWEFHRGPGRLGPYVRATVDGLFVAGIGQVDDSVGFPVDWITYFAVDSADEVAGRVRDCGGTVALGPIDSADDAGRLVVAADPAGAVFGLWEPRAHYGWQLRRAPGSVVWSELRTPSPLNAADFYAKTFGLAAVHAGRAEIGRDDGAMLLRYGGHRVAGIRETGPGDPRPRWRVYFAVADLEVSVKTALALGGSLEETPPPARYGAAAFLRDPQGGPFALVRLSEP</sequence>
<dbReference type="Pfam" id="PF18029">
    <property type="entry name" value="Glyoxalase_6"/>
    <property type="match status" value="2"/>
</dbReference>
<dbReference type="InterPro" id="IPR029068">
    <property type="entry name" value="Glyas_Bleomycin-R_OHBP_Dase"/>
</dbReference>
<dbReference type="PROSITE" id="PS51819">
    <property type="entry name" value="VOC"/>
    <property type="match status" value="2"/>
</dbReference>
<dbReference type="SUPFAM" id="SSF54593">
    <property type="entry name" value="Glyoxalase/Bleomycin resistance protein/Dihydroxybiphenyl dioxygenase"/>
    <property type="match status" value="2"/>
</dbReference>
<dbReference type="InterPro" id="IPR052164">
    <property type="entry name" value="Anthracycline_SecMetBiosynth"/>
</dbReference>
<name>A0A1H7KSF4_STRJI</name>
<dbReference type="PANTHER" id="PTHR33993">
    <property type="entry name" value="GLYOXALASE-RELATED"/>
    <property type="match status" value="1"/>
</dbReference>
<accession>A0A1H7KSF4</accession>